<keyword evidence="2" id="KW-1185">Reference proteome</keyword>
<organism evidence="1 2">
    <name type="scientific">Steinernema carpocapsae</name>
    <name type="common">Entomopathogenic nematode</name>
    <dbReference type="NCBI Taxonomy" id="34508"/>
    <lineage>
        <taxon>Eukaryota</taxon>
        <taxon>Metazoa</taxon>
        <taxon>Ecdysozoa</taxon>
        <taxon>Nematoda</taxon>
        <taxon>Chromadorea</taxon>
        <taxon>Rhabditida</taxon>
        <taxon>Tylenchina</taxon>
        <taxon>Panagrolaimomorpha</taxon>
        <taxon>Strongyloidoidea</taxon>
        <taxon>Steinernematidae</taxon>
        <taxon>Steinernema</taxon>
    </lineage>
</organism>
<proteinExistence type="predicted"/>
<protein>
    <submittedName>
        <fullName evidence="1">Uncharacterized protein</fullName>
    </submittedName>
</protein>
<comment type="caution">
    <text evidence="1">The sequence shown here is derived from an EMBL/GenBank/DDBJ whole genome shotgun (WGS) entry which is preliminary data.</text>
</comment>
<accession>A0A4V6A6U5</accession>
<reference evidence="1 2" key="1">
    <citation type="journal article" date="2015" name="Genome Biol.">
        <title>Comparative genomics of Steinernema reveals deeply conserved gene regulatory networks.</title>
        <authorList>
            <person name="Dillman A.R."/>
            <person name="Macchietto M."/>
            <person name="Porter C.F."/>
            <person name="Rogers A."/>
            <person name="Williams B."/>
            <person name="Antoshechkin I."/>
            <person name="Lee M.M."/>
            <person name="Goodwin Z."/>
            <person name="Lu X."/>
            <person name="Lewis E.E."/>
            <person name="Goodrich-Blair H."/>
            <person name="Stock S.P."/>
            <person name="Adams B.J."/>
            <person name="Sternberg P.W."/>
            <person name="Mortazavi A."/>
        </authorList>
    </citation>
    <scope>NUCLEOTIDE SEQUENCE [LARGE SCALE GENOMIC DNA]</scope>
    <source>
        <strain evidence="1 2">ALL</strain>
    </source>
</reference>
<dbReference type="EMBL" id="AZBU02000002">
    <property type="protein sequence ID" value="TKR96225.1"/>
    <property type="molecule type" value="Genomic_DNA"/>
</dbReference>
<evidence type="ECO:0000313" key="2">
    <source>
        <dbReference type="Proteomes" id="UP000298663"/>
    </source>
</evidence>
<reference evidence="1 2" key="2">
    <citation type="journal article" date="2019" name="G3 (Bethesda)">
        <title>Hybrid Assembly of the Genome of the Entomopathogenic Nematode Steinernema carpocapsae Identifies the X-Chromosome.</title>
        <authorList>
            <person name="Serra L."/>
            <person name="Macchietto M."/>
            <person name="Macias-Munoz A."/>
            <person name="McGill C.J."/>
            <person name="Rodriguez I.M."/>
            <person name="Rodriguez B."/>
            <person name="Murad R."/>
            <person name="Mortazavi A."/>
        </authorList>
    </citation>
    <scope>NUCLEOTIDE SEQUENCE [LARGE SCALE GENOMIC DNA]</scope>
    <source>
        <strain evidence="1 2">ALL</strain>
    </source>
</reference>
<dbReference type="Proteomes" id="UP000298663">
    <property type="component" value="Unassembled WGS sequence"/>
</dbReference>
<gene>
    <name evidence="1" type="ORF">L596_010274</name>
</gene>
<evidence type="ECO:0000313" key="1">
    <source>
        <dbReference type="EMBL" id="TKR96225.1"/>
    </source>
</evidence>
<sequence>MPTSSISRNSCTLQTRSSALYPPFFADSYCMQPCVTECSQSHRQISSPISFDSTLPMSARFFSCIMSSDTSSIFDNISPPNGWRDDQLVGAADRLREGRLVVFRTSFWEERMG</sequence>
<dbReference type="AlphaFoldDB" id="A0A4V6A6U5"/>
<name>A0A4V6A6U5_STECR</name>